<comment type="similarity">
    <text evidence="2">Belongs to the TspO/BZRP family.</text>
</comment>
<protein>
    <submittedName>
        <fullName evidence="7">Tryptophan-rich protein TspO</fullName>
    </submittedName>
</protein>
<evidence type="ECO:0000256" key="4">
    <source>
        <dbReference type="ARBA" id="ARBA00022989"/>
    </source>
</evidence>
<feature type="transmembrane region" description="Helical" evidence="6">
    <location>
        <begin position="125"/>
        <end position="148"/>
    </location>
</feature>
<keyword evidence="3 6" id="KW-0812">Transmembrane</keyword>
<dbReference type="Pfam" id="PF03073">
    <property type="entry name" value="TspO_MBR"/>
    <property type="match status" value="1"/>
</dbReference>
<evidence type="ECO:0000256" key="1">
    <source>
        <dbReference type="ARBA" id="ARBA00004141"/>
    </source>
</evidence>
<feature type="transmembrane region" description="Helical" evidence="6">
    <location>
        <begin position="25"/>
        <end position="49"/>
    </location>
</feature>
<dbReference type="CDD" id="cd15904">
    <property type="entry name" value="TSPO_MBR"/>
    <property type="match status" value="1"/>
</dbReference>
<gene>
    <name evidence="7" type="primary">crtK-2</name>
    <name evidence="7" type="ORF">McpCs1_17430</name>
</gene>
<sequence length="179" mass="20229">MVISPVIYPSGAYEMSMNVKYRMPSLPLVFGAVVLSFAAAVIGSLVTVTGDGSWFMTELIKPEWQPPNYLFGPVWTVLYFLMGIALAFVLAEGMKRRDVQIATVVFLVQLVLNVLWSYLFFGWHLLGAAAAEIVVLWILIAATMWLFYKIRPFAAYLLIPYLAWVTFATYLTVVIWMLN</sequence>
<dbReference type="InterPro" id="IPR038330">
    <property type="entry name" value="TspO/MBR-related_sf"/>
</dbReference>
<organism evidence="7 8">
    <name type="scientific">Methanorbis rubei</name>
    <dbReference type="NCBI Taxonomy" id="3028300"/>
    <lineage>
        <taxon>Archaea</taxon>
        <taxon>Methanobacteriati</taxon>
        <taxon>Methanobacteriota</taxon>
        <taxon>Stenosarchaea group</taxon>
        <taxon>Methanomicrobia</taxon>
        <taxon>Methanomicrobiales</taxon>
        <taxon>Methanocorpusculaceae</taxon>
        <taxon>Methanorbis</taxon>
    </lineage>
</organism>
<dbReference type="InterPro" id="IPR004307">
    <property type="entry name" value="TspO_MBR"/>
</dbReference>
<name>A0AAE4SC82_9EURY</name>
<evidence type="ECO:0000256" key="6">
    <source>
        <dbReference type="SAM" id="Phobius"/>
    </source>
</evidence>
<dbReference type="FunFam" id="1.20.1260.100:FF:000001">
    <property type="entry name" value="translocator protein 2"/>
    <property type="match status" value="1"/>
</dbReference>
<dbReference type="Proteomes" id="UP001283212">
    <property type="component" value="Unassembled WGS sequence"/>
</dbReference>
<feature type="transmembrane region" description="Helical" evidence="6">
    <location>
        <begin position="101"/>
        <end position="119"/>
    </location>
</feature>
<dbReference type="Gene3D" id="1.20.1260.100">
    <property type="entry name" value="TspO/MBR protein"/>
    <property type="match status" value="1"/>
</dbReference>
<keyword evidence="8" id="KW-1185">Reference proteome</keyword>
<comment type="caution">
    <text evidence="7">The sequence shown here is derived from an EMBL/GenBank/DDBJ whole genome shotgun (WGS) entry which is preliminary data.</text>
</comment>
<evidence type="ECO:0000256" key="2">
    <source>
        <dbReference type="ARBA" id="ARBA00007524"/>
    </source>
</evidence>
<keyword evidence="4 6" id="KW-1133">Transmembrane helix</keyword>
<comment type="subcellular location">
    <subcellularLocation>
        <location evidence="1">Membrane</location>
        <topology evidence="1">Multi-pass membrane protein</topology>
    </subcellularLocation>
</comment>
<evidence type="ECO:0000256" key="5">
    <source>
        <dbReference type="ARBA" id="ARBA00023136"/>
    </source>
</evidence>
<evidence type="ECO:0000256" key="3">
    <source>
        <dbReference type="ARBA" id="ARBA00022692"/>
    </source>
</evidence>
<dbReference type="PANTHER" id="PTHR10057:SF0">
    <property type="entry name" value="TRANSLOCATOR PROTEIN"/>
    <property type="match status" value="1"/>
</dbReference>
<dbReference type="GO" id="GO:0016020">
    <property type="term" value="C:membrane"/>
    <property type="evidence" value="ECO:0007669"/>
    <property type="project" value="UniProtKB-SubCell"/>
</dbReference>
<dbReference type="EMBL" id="JAWDKB010000007">
    <property type="protein sequence ID" value="MDV0444336.1"/>
    <property type="molecule type" value="Genomic_DNA"/>
</dbReference>
<keyword evidence="5 6" id="KW-0472">Membrane</keyword>
<feature type="transmembrane region" description="Helical" evidence="6">
    <location>
        <begin position="155"/>
        <end position="178"/>
    </location>
</feature>
<dbReference type="PANTHER" id="PTHR10057">
    <property type="entry name" value="PERIPHERAL-TYPE BENZODIAZEPINE RECEPTOR"/>
    <property type="match status" value="1"/>
</dbReference>
<evidence type="ECO:0000313" key="8">
    <source>
        <dbReference type="Proteomes" id="UP001283212"/>
    </source>
</evidence>
<reference evidence="7 8" key="1">
    <citation type="submission" date="2023-06" db="EMBL/GenBank/DDBJ databases">
        <title>Genome sequence of Methancorpusculaceae sp. Cs1.</title>
        <authorList>
            <person name="Protasov E."/>
            <person name="Platt K."/>
            <person name="Poehlein A."/>
            <person name="Daniel R."/>
            <person name="Brune A."/>
        </authorList>
    </citation>
    <scope>NUCLEOTIDE SEQUENCE [LARGE SCALE GENOMIC DNA]</scope>
    <source>
        <strain evidence="7 8">Cs1</strain>
    </source>
</reference>
<dbReference type="AlphaFoldDB" id="A0AAE4SC82"/>
<feature type="transmembrane region" description="Helical" evidence="6">
    <location>
        <begin position="69"/>
        <end position="89"/>
    </location>
</feature>
<proteinExistence type="inferred from homology"/>
<accession>A0AAE4SC82</accession>
<evidence type="ECO:0000313" key="7">
    <source>
        <dbReference type="EMBL" id="MDV0444336.1"/>
    </source>
</evidence>
<dbReference type="PIRSF" id="PIRSF005859">
    <property type="entry name" value="PBR"/>
    <property type="match status" value="1"/>
</dbReference>
<dbReference type="GO" id="GO:0033013">
    <property type="term" value="P:tetrapyrrole metabolic process"/>
    <property type="evidence" value="ECO:0007669"/>
    <property type="project" value="UniProtKB-ARBA"/>
</dbReference>